<dbReference type="OrthoDB" id="1934410at2759"/>
<sequence length="209" mass="22684">MRGARLSAAGISGILKKLGKDTVKEGEKQKSVIAMDGGLYEHYTEFSKCLESTLSELLGEEVANAIVIEHANDGSGVGASLLAAAHSQYAEVDQKLYNYKTWKLSRAFALQAALGRVSFFFVLRNPLPIKESANSNWSIVYYTFAPRHSVSNFKWGAVLVGSNLGSVTIGFAADPNKIMSYLGRSRFGLGLYILKGSGDTFAIFITRLS</sequence>
<comment type="caution">
    <text evidence="7">The sequence shown here is derived from an EMBL/GenBank/DDBJ whole genome shotgun (WGS) entry which is preliminary data.</text>
</comment>
<dbReference type="GO" id="GO:0005536">
    <property type="term" value="F:D-glucose binding"/>
    <property type="evidence" value="ECO:0007669"/>
    <property type="project" value="InterPro"/>
</dbReference>
<dbReference type="GO" id="GO:0006006">
    <property type="term" value="P:glucose metabolic process"/>
    <property type="evidence" value="ECO:0007669"/>
    <property type="project" value="TreeGrafter"/>
</dbReference>
<dbReference type="Pfam" id="PF03727">
    <property type="entry name" value="Hexokinase_2"/>
    <property type="match status" value="1"/>
</dbReference>
<dbReference type="InterPro" id="IPR043129">
    <property type="entry name" value="ATPase_NBD"/>
</dbReference>
<keyword evidence="8" id="KW-1185">Reference proteome</keyword>
<evidence type="ECO:0000256" key="2">
    <source>
        <dbReference type="ARBA" id="ARBA00005028"/>
    </source>
</evidence>
<evidence type="ECO:0000256" key="1">
    <source>
        <dbReference type="ARBA" id="ARBA00004888"/>
    </source>
</evidence>
<protein>
    <recommendedName>
        <fullName evidence="5">Phosphotransferase</fullName>
        <ecNumber evidence="5">2.7.1.-</ecNumber>
    </recommendedName>
</protein>
<accession>A0A835IDM8</accession>
<keyword evidence="5" id="KW-0547">Nucleotide-binding</keyword>
<dbReference type="GO" id="GO:0005524">
    <property type="term" value="F:ATP binding"/>
    <property type="evidence" value="ECO:0007669"/>
    <property type="project" value="UniProtKB-UniRule"/>
</dbReference>
<dbReference type="PANTHER" id="PTHR19443:SF16">
    <property type="entry name" value="HEXOKINASE TYPE 1-RELATED"/>
    <property type="match status" value="1"/>
</dbReference>
<comment type="catalytic activity">
    <reaction evidence="4">
        <text>a D-hexose + ATP = a D-hexose 6-phosphate + ADP + H(+)</text>
        <dbReference type="Rhea" id="RHEA:22740"/>
        <dbReference type="ChEBI" id="CHEBI:4194"/>
        <dbReference type="ChEBI" id="CHEBI:15378"/>
        <dbReference type="ChEBI" id="CHEBI:30616"/>
        <dbReference type="ChEBI" id="CHEBI:229467"/>
        <dbReference type="ChEBI" id="CHEBI:456216"/>
        <dbReference type="EC" id="2.7.1.1"/>
    </reaction>
    <physiologicalReaction direction="left-to-right" evidence="4">
        <dbReference type="Rhea" id="RHEA:22741"/>
    </physiologicalReaction>
</comment>
<dbReference type="AlphaFoldDB" id="A0A835IDM8"/>
<keyword evidence="5" id="KW-0067">ATP-binding</keyword>
<evidence type="ECO:0000313" key="8">
    <source>
        <dbReference type="Proteomes" id="UP000631114"/>
    </source>
</evidence>
<evidence type="ECO:0000256" key="3">
    <source>
        <dbReference type="ARBA" id="ARBA00023152"/>
    </source>
</evidence>
<dbReference type="GO" id="GO:0008865">
    <property type="term" value="F:fructokinase activity"/>
    <property type="evidence" value="ECO:0007669"/>
    <property type="project" value="TreeGrafter"/>
</dbReference>
<proteinExistence type="inferred from homology"/>
<comment type="pathway">
    <text evidence="1">Carbohydrate degradation; glycolysis; D-glyceraldehyde 3-phosphate and glycerone phosphate from D-glucose: step 1/4.</text>
</comment>
<dbReference type="GO" id="GO:0005739">
    <property type="term" value="C:mitochondrion"/>
    <property type="evidence" value="ECO:0007669"/>
    <property type="project" value="TreeGrafter"/>
</dbReference>
<dbReference type="GO" id="GO:0006096">
    <property type="term" value="P:glycolytic process"/>
    <property type="evidence" value="ECO:0007669"/>
    <property type="project" value="UniProtKB-KW"/>
</dbReference>
<reference evidence="7 8" key="1">
    <citation type="submission" date="2020-10" db="EMBL/GenBank/DDBJ databases">
        <title>The Coptis chinensis genome and diversification of protoberbering-type alkaloids.</title>
        <authorList>
            <person name="Wang B."/>
            <person name="Shu S."/>
            <person name="Song C."/>
            <person name="Liu Y."/>
        </authorList>
    </citation>
    <scope>NUCLEOTIDE SEQUENCE [LARGE SCALE GENOMIC DNA]</scope>
    <source>
        <strain evidence="7">HL-2020</strain>
        <tissue evidence="7">Leaf</tissue>
    </source>
</reference>
<dbReference type="SUPFAM" id="SSF53067">
    <property type="entry name" value="Actin-like ATPase domain"/>
    <property type="match status" value="1"/>
</dbReference>
<evidence type="ECO:0000313" key="7">
    <source>
        <dbReference type="EMBL" id="KAF9614658.1"/>
    </source>
</evidence>
<dbReference type="PANTHER" id="PTHR19443">
    <property type="entry name" value="HEXOKINASE"/>
    <property type="match status" value="1"/>
</dbReference>
<dbReference type="GO" id="GO:0004340">
    <property type="term" value="F:glucokinase activity"/>
    <property type="evidence" value="ECO:0007669"/>
    <property type="project" value="TreeGrafter"/>
</dbReference>
<dbReference type="GO" id="GO:0005829">
    <property type="term" value="C:cytosol"/>
    <property type="evidence" value="ECO:0007669"/>
    <property type="project" value="TreeGrafter"/>
</dbReference>
<keyword evidence="5" id="KW-0808">Transferase</keyword>
<dbReference type="Gene3D" id="3.40.367.20">
    <property type="match status" value="1"/>
</dbReference>
<evidence type="ECO:0000259" key="6">
    <source>
        <dbReference type="Pfam" id="PF03727"/>
    </source>
</evidence>
<dbReference type="Proteomes" id="UP000631114">
    <property type="component" value="Unassembled WGS sequence"/>
</dbReference>
<keyword evidence="3 5" id="KW-0324">Glycolysis</keyword>
<keyword evidence="5" id="KW-0418">Kinase</keyword>
<dbReference type="InterPro" id="IPR022673">
    <property type="entry name" value="Hexokinase_C"/>
</dbReference>
<dbReference type="GO" id="GO:0001678">
    <property type="term" value="P:intracellular glucose homeostasis"/>
    <property type="evidence" value="ECO:0007669"/>
    <property type="project" value="InterPro"/>
</dbReference>
<dbReference type="PROSITE" id="PS51748">
    <property type="entry name" value="HEXOKINASE_2"/>
    <property type="match status" value="1"/>
</dbReference>
<dbReference type="EMBL" id="JADFTS010000003">
    <property type="protein sequence ID" value="KAF9614658.1"/>
    <property type="molecule type" value="Genomic_DNA"/>
</dbReference>
<evidence type="ECO:0000256" key="5">
    <source>
        <dbReference type="RuleBase" id="RU362007"/>
    </source>
</evidence>
<gene>
    <name evidence="7" type="ORF">IFM89_019635</name>
</gene>
<comment type="pathway">
    <text evidence="2">Carbohydrate metabolism; hexose metabolism.</text>
</comment>
<comment type="similarity">
    <text evidence="5">Belongs to the hexokinase family.</text>
</comment>
<dbReference type="UniPathway" id="UPA00242"/>
<feature type="domain" description="Hexokinase C-terminal" evidence="6">
    <location>
        <begin position="2"/>
        <end position="84"/>
    </location>
</feature>
<dbReference type="EC" id="2.7.1.-" evidence="5"/>
<evidence type="ECO:0000256" key="4">
    <source>
        <dbReference type="ARBA" id="ARBA00044613"/>
    </source>
</evidence>
<name>A0A835IDM8_9MAGN</name>
<organism evidence="7 8">
    <name type="scientific">Coptis chinensis</name>
    <dbReference type="NCBI Taxonomy" id="261450"/>
    <lineage>
        <taxon>Eukaryota</taxon>
        <taxon>Viridiplantae</taxon>
        <taxon>Streptophyta</taxon>
        <taxon>Embryophyta</taxon>
        <taxon>Tracheophyta</taxon>
        <taxon>Spermatophyta</taxon>
        <taxon>Magnoliopsida</taxon>
        <taxon>Ranunculales</taxon>
        <taxon>Ranunculaceae</taxon>
        <taxon>Coptidoideae</taxon>
        <taxon>Coptis</taxon>
    </lineage>
</organism>
<dbReference type="InterPro" id="IPR001312">
    <property type="entry name" value="Hexokinase"/>
</dbReference>